<dbReference type="Pfam" id="PF00069">
    <property type="entry name" value="Pkinase"/>
    <property type="match status" value="1"/>
</dbReference>
<dbReference type="PANTHER" id="PTHR43289">
    <property type="entry name" value="MITOGEN-ACTIVATED PROTEIN KINASE KINASE KINASE 20-RELATED"/>
    <property type="match status" value="1"/>
</dbReference>
<evidence type="ECO:0000256" key="2">
    <source>
        <dbReference type="ARBA" id="ARBA00022527"/>
    </source>
</evidence>
<organism evidence="10 11">
    <name type="scientific">Actinomadura madurae</name>
    <dbReference type="NCBI Taxonomy" id="1993"/>
    <lineage>
        <taxon>Bacteria</taxon>
        <taxon>Bacillati</taxon>
        <taxon>Actinomycetota</taxon>
        <taxon>Actinomycetes</taxon>
        <taxon>Streptosporangiales</taxon>
        <taxon>Thermomonosporaceae</taxon>
        <taxon>Actinomadura</taxon>
    </lineage>
</organism>
<keyword evidence="8" id="KW-0472">Membrane</keyword>
<evidence type="ECO:0000256" key="8">
    <source>
        <dbReference type="SAM" id="Phobius"/>
    </source>
</evidence>
<dbReference type="InterPro" id="IPR008271">
    <property type="entry name" value="Ser/Thr_kinase_AS"/>
</dbReference>
<dbReference type="InterPro" id="IPR000719">
    <property type="entry name" value="Prot_kinase_dom"/>
</dbReference>
<evidence type="ECO:0000256" key="5">
    <source>
        <dbReference type="ARBA" id="ARBA00022777"/>
    </source>
</evidence>
<dbReference type="SUPFAM" id="SSF56112">
    <property type="entry name" value="Protein kinase-like (PK-like)"/>
    <property type="match status" value="1"/>
</dbReference>
<feature type="region of interest" description="Disordered" evidence="7">
    <location>
        <begin position="565"/>
        <end position="595"/>
    </location>
</feature>
<protein>
    <recommendedName>
        <fullName evidence="1">non-specific serine/threonine protein kinase</fullName>
        <ecNumber evidence="1">2.7.11.1</ecNumber>
    </recommendedName>
</protein>
<evidence type="ECO:0000313" key="11">
    <source>
        <dbReference type="Proteomes" id="UP000183413"/>
    </source>
</evidence>
<gene>
    <name evidence="10" type="ORF">SAMN04489713_11257</name>
</gene>
<name>A0A1I5N8F4_9ACTN</name>
<keyword evidence="5 10" id="KW-0418">Kinase</keyword>
<dbReference type="PROSITE" id="PS00108">
    <property type="entry name" value="PROTEIN_KINASE_ST"/>
    <property type="match status" value="1"/>
</dbReference>
<evidence type="ECO:0000256" key="1">
    <source>
        <dbReference type="ARBA" id="ARBA00012513"/>
    </source>
</evidence>
<dbReference type="InParanoid" id="A0A1I5N8F4"/>
<keyword evidence="8" id="KW-1133">Transmembrane helix</keyword>
<accession>A0A1I5N8F4</accession>
<dbReference type="GO" id="GO:0004674">
    <property type="term" value="F:protein serine/threonine kinase activity"/>
    <property type="evidence" value="ECO:0007669"/>
    <property type="project" value="UniProtKB-KW"/>
</dbReference>
<keyword evidence="4" id="KW-0547">Nucleotide-binding</keyword>
<dbReference type="EC" id="2.7.11.1" evidence="1"/>
<evidence type="ECO:0000256" key="3">
    <source>
        <dbReference type="ARBA" id="ARBA00022679"/>
    </source>
</evidence>
<keyword evidence="11" id="KW-1185">Reference proteome</keyword>
<dbReference type="PROSITE" id="PS50011">
    <property type="entry name" value="PROTEIN_KINASE_DOM"/>
    <property type="match status" value="1"/>
</dbReference>
<dbReference type="CDD" id="cd14014">
    <property type="entry name" value="STKc_PknB_like"/>
    <property type="match status" value="1"/>
</dbReference>
<sequence length="602" mass="61349">MNGWRVDGFDEVRELGAGAQGRVVLAVPHGAGNARVAIKYLAPALLADERSLAVFRREAETLARVGDPNVARLYQYVENPQGAAIVMEAVAGASLREVLDQQDGQGLAPEAALTVLKGSLLGLAAAHAVGVVHRDYKPANVVVQPDGASKLIDFGIAVLTGQGSRAGTPAYMAPEQWQGGPASPATDLYAASCVFYECLTGAKPYRGGTIAQLMTQHLNAPVPFQDAPEPLRPLLARGLAKDPGRRLWNAGEFVAELERHAVAAYGPDWERRGVRALAAAVAALASAVPLAMLGSFAAEGTMPATAAPGSVPLQQSAASHAADAVARPGRGFFKRAGGTKTVIAAAAAIGAAAAIAGGFVIADRRSGTSTEVSPSTRAGGGGSPTATATAGGQATGRLRVGFRNPGPLGAGANPTAAYDLTVEPANVAPGATLKITVTVTHAAPGWLIFFVGEDRNTDTRMSFWPTPPAAPGKLPEGDGTVIVSRMELTGDQSDPQPGGQTITRVTLVHTATVPAGTVRPGRYLVSPFVPLAVTNIQSEGGKRHSAASVGAYVEGSLPAVTVLGGSGPAPVTSTPAPPPTTRGPAPCPTITRADGSRIVRCN</sequence>
<dbReference type="RefSeq" id="WP_075023005.1">
    <property type="nucleotide sequence ID" value="NZ_FOVH01000012.1"/>
</dbReference>
<evidence type="ECO:0000256" key="4">
    <source>
        <dbReference type="ARBA" id="ARBA00022741"/>
    </source>
</evidence>
<dbReference type="PANTHER" id="PTHR43289:SF6">
    <property type="entry name" value="SERINE_THREONINE-PROTEIN KINASE NEKL-3"/>
    <property type="match status" value="1"/>
</dbReference>
<proteinExistence type="predicted"/>
<dbReference type="AlphaFoldDB" id="A0A1I5N8F4"/>
<evidence type="ECO:0000256" key="6">
    <source>
        <dbReference type="ARBA" id="ARBA00022840"/>
    </source>
</evidence>
<dbReference type="GO" id="GO:0005524">
    <property type="term" value="F:ATP binding"/>
    <property type="evidence" value="ECO:0007669"/>
    <property type="project" value="UniProtKB-KW"/>
</dbReference>
<dbReference type="Proteomes" id="UP000183413">
    <property type="component" value="Unassembled WGS sequence"/>
</dbReference>
<dbReference type="EMBL" id="FOVH01000012">
    <property type="protein sequence ID" value="SFP18118.1"/>
    <property type="molecule type" value="Genomic_DNA"/>
</dbReference>
<dbReference type="InterPro" id="IPR011009">
    <property type="entry name" value="Kinase-like_dom_sf"/>
</dbReference>
<feature type="compositionally biased region" description="Pro residues" evidence="7">
    <location>
        <begin position="575"/>
        <end position="587"/>
    </location>
</feature>
<feature type="region of interest" description="Disordered" evidence="7">
    <location>
        <begin position="367"/>
        <end position="397"/>
    </location>
</feature>
<reference evidence="10 11" key="1">
    <citation type="submission" date="2016-10" db="EMBL/GenBank/DDBJ databases">
        <authorList>
            <person name="de Groot N.N."/>
        </authorList>
    </citation>
    <scope>NUCLEOTIDE SEQUENCE [LARGE SCALE GENOMIC DNA]</scope>
    <source>
        <strain evidence="10 11">DSM 43067</strain>
    </source>
</reference>
<feature type="transmembrane region" description="Helical" evidence="8">
    <location>
        <begin position="342"/>
        <end position="362"/>
    </location>
</feature>
<feature type="transmembrane region" description="Helical" evidence="8">
    <location>
        <begin position="276"/>
        <end position="298"/>
    </location>
</feature>
<keyword evidence="8" id="KW-0812">Transmembrane</keyword>
<dbReference type="Gene3D" id="1.10.510.10">
    <property type="entry name" value="Transferase(Phosphotransferase) domain 1"/>
    <property type="match status" value="1"/>
</dbReference>
<feature type="compositionally biased region" description="Low complexity" evidence="7">
    <location>
        <begin position="384"/>
        <end position="397"/>
    </location>
</feature>
<evidence type="ECO:0000256" key="7">
    <source>
        <dbReference type="SAM" id="MobiDB-lite"/>
    </source>
</evidence>
<dbReference type="eggNOG" id="COG0515">
    <property type="taxonomic scope" value="Bacteria"/>
</dbReference>
<evidence type="ECO:0000259" key="9">
    <source>
        <dbReference type="PROSITE" id="PS50011"/>
    </source>
</evidence>
<keyword evidence="6" id="KW-0067">ATP-binding</keyword>
<keyword evidence="3" id="KW-0808">Transferase</keyword>
<dbReference type="STRING" id="1993.SAMN04489713_11257"/>
<dbReference type="Gene3D" id="3.30.200.20">
    <property type="entry name" value="Phosphorylase Kinase, domain 1"/>
    <property type="match status" value="1"/>
</dbReference>
<feature type="domain" description="Protein kinase" evidence="9">
    <location>
        <begin position="9"/>
        <end position="263"/>
    </location>
</feature>
<evidence type="ECO:0000313" key="10">
    <source>
        <dbReference type="EMBL" id="SFP18118.1"/>
    </source>
</evidence>
<keyword evidence="2 10" id="KW-0723">Serine/threonine-protein kinase</keyword>